<gene>
    <name evidence="1" type="ORF">PAXRUDRAFT_219289</name>
</gene>
<keyword evidence="2" id="KW-1185">Reference proteome</keyword>
<evidence type="ECO:0000313" key="2">
    <source>
        <dbReference type="Proteomes" id="UP000054538"/>
    </source>
</evidence>
<dbReference type="AlphaFoldDB" id="A0A0D0DPG0"/>
<name>A0A0D0DPG0_9AGAM</name>
<accession>A0A0D0DPG0</accession>
<dbReference type="EMBL" id="KN825923">
    <property type="protein sequence ID" value="KIK80830.1"/>
    <property type="molecule type" value="Genomic_DNA"/>
</dbReference>
<proteinExistence type="predicted"/>
<evidence type="ECO:0000313" key="1">
    <source>
        <dbReference type="EMBL" id="KIK80830.1"/>
    </source>
</evidence>
<dbReference type="HOGENOM" id="CLU_2961472_0_0_1"/>
<protein>
    <submittedName>
        <fullName evidence="1">Uncharacterized protein</fullName>
    </submittedName>
</protein>
<dbReference type="InParanoid" id="A0A0D0DPG0"/>
<dbReference type="Proteomes" id="UP000054538">
    <property type="component" value="Unassembled WGS sequence"/>
</dbReference>
<reference evidence="1 2" key="1">
    <citation type="submission" date="2014-04" db="EMBL/GenBank/DDBJ databases">
        <authorList>
            <consortium name="DOE Joint Genome Institute"/>
            <person name="Kuo A."/>
            <person name="Kohler A."/>
            <person name="Jargeat P."/>
            <person name="Nagy L.G."/>
            <person name="Floudas D."/>
            <person name="Copeland A."/>
            <person name="Barry K.W."/>
            <person name="Cichocki N."/>
            <person name="Veneault-Fourrey C."/>
            <person name="LaButti K."/>
            <person name="Lindquist E.A."/>
            <person name="Lipzen A."/>
            <person name="Lundell T."/>
            <person name="Morin E."/>
            <person name="Murat C."/>
            <person name="Sun H."/>
            <person name="Tunlid A."/>
            <person name="Henrissat B."/>
            <person name="Grigoriev I.V."/>
            <person name="Hibbett D.S."/>
            <person name="Martin F."/>
            <person name="Nordberg H.P."/>
            <person name="Cantor M.N."/>
            <person name="Hua S.X."/>
        </authorList>
    </citation>
    <scope>NUCLEOTIDE SEQUENCE [LARGE SCALE GENOMIC DNA]</scope>
    <source>
        <strain evidence="1 2">Ve08.2h10</strain>
    </source>
</reference>
<reference evidence="2" key="2">
    <citation type="submission" date="2015-01" db="EMBL/GenBank/DDBJ databases">
        <title>Evolutionary Origins and Diversification of the Mycorrhizal Mutualists.</title>
        <authorList>
            <consortium name="DOE Joint Genome Institute"/>
            <consortium name="Mycorrhizal Genomics Consortium"/>
            <person name="Kohler A."/>
            <person name="Kuo A."/>
            <person name="Nagy L.G."/>
            <person name="Floudas D."/>
            <person name="Copeland A."/>
            <person name="Barry K.W."/>
            <person name="Cichocki N."/>
            <person name="Veneault-Fourrey C."/>
            <person name="LaButti K."/>
            <person name="Lindquist E.A."/>
            <person name="Lipzen A."/>
            <person name="Lundell T."/>
            <person name="Morin E."/>
            <person name="Murat C."/>
            <person name="Riley R."/>
            <person name="Ohm R."/>
            <person name="Sun H."/>
            <person name="Tunlid A."/>
            <person name="Henrissat B."/>
            <person name="Grigoriev I.V."/>
            <person name="Hibbett D.S."/>
            <person name="Martin F."/>
        </authorList>
    </citation>
    <scope>NUCLEOTIDE SEQUENCE [LARGE SCALE GENOMIC DNA]</scope>
    <source>
        <strain evidence="2">Ve08.2h10</strain>
    </source>
</reference>
<organism evidence="1 2">
    <name type="scientific">Paxillus rubicundulus Ve08.2h10</name>
    <dbReference type="NCBI Taxonomy" id="930991"/>
    <lineage>
        <taxon>Eukaryota</taxon>
        <taxon>Fungi</taxon>
        <taxon>Dikarya</taxon>
        <taxon>Basidiomycota</taxon>
        <taxon>Agaricomycotina</taxon>
        <taxon>Agaricomycetes</taxon>
        <taxon>Agaricomycetidae</taxon>
        <taxon>Boletales</taxon>
        <taxon>Paxilineae</taxon>
        <taxon>Paxillaceae</taxon>
        <taxon>Paxillus</taxon>
    </lineage>
</organism>
<sequence length="59" mass="6818">MGAELSPMLFLGYIGIGRTFEGVEDSDGIAVHSSNKYRNWRVNQNKRDIHVNNRMDHNR</sequence>